<keyword evidence="1" id="KW-1133">Transmembrane helix</keyword>
<keyword evidence="3" id="KW-1185">Reference proteome</keyword>
<evidence type="ECO:0000313" key="2">
    <source>
        <dbReference type="EMBL" id="MBU9697791.1"/>
    </source>
</evidence>
<accession>A0ABS6J211</accession>
<proteinExistence type="predicted"/>
<dbReference type="EMBL" id="JAAATX020000005">
    <property type="protein sequence ID" value="MBU9697791.1"/>
    <property type="molecule type" value="Genomic_DNA"/>
</dbReference>
<keyword evidence="1" id="KW-0472">Membrane</keyword>
<dbReference type="RefSeq" id="WP_161761844.1">
    <property type="nucleotide sequence ID" value="NZ_JAAATX020000005.1"/>
</dbReference>
<evidence type="ECO:0000313" key="3">
    <source>
        <dbReference type="Proteomes" id="UP000731907"/>
    </source>
</evidence>
<organism evidence="2 3">
    <name type="scientific">Paragemmobacter amnigenus</name>
    <dbReference type="NCBI Taxonomy" id="2852097"/>
    <lineage>
        <taxon>Bacteria</taxon>
        <taxon>Pseudomonadati</taxon>
        <taxon>Pseudomonadota</taxon>
        <taxon>Alphaproteobacteria</taxon>
        <taxon>Rhodobacterales</taxon>
        <taxon>Paracoccaceae</taxon>
        <taxon>Paragemmobacter</taxon>
    </lineage>
</organism>
<dbReference type="Proteomes" id="UP000731907">
    <property type="component" value="Unassembled WGS sequence"/>
</dbReference>
<name>A0ABS6J211_9RHOB</name>
<protein>
    <submittedName>
        <fullName evidence="2">Uncharacterized protein</fullName>
    </submittedName>
</protein>
<reference evidence="2 3" key="1">
    <citation type="submission" date="2021-06" db="EMBL/GenBank/DDBJ databases">
        <title>Rhodobacteraceae bacterium strain HSP-20.</title>
        <authorList>
            <person name="Chen W.-M."/>
        </authorList>
    </citation>
    <scope>NUCLEOTIDE SEQUENCE [LARGE SCALE GENOMIC DNA]</scope>
    <source>
        <strain evidence="2 3">HSP-20</strain>
    </source>
</reference>
<gene>
    <name evidence="2" type="ORF">GU927_008005</name>
</gene>
<comment type="caution">
    <text evidence="2">The sequence shown here is derived from an EMBL/GenBank/DDBJ whole genome shotgun (WGS) entry which is preliminary data.</text>
</comment>
<evidence type="ECO:0000256" key="1">
    <source>
        <dbReference type="SAM" id="Phobius"/>
    </source>
</evidence>
<sequence>MTDEPRVKVPIRPDGLQLDDHPDWQRLFWRAERIGWAGFALVIGMALAGLTGRGGWLAVAEHRAGAALVEAPRFSRRGETALMEVAFGIGAGRHLLAIGGGFLAHYEVVGIVPPPLRSVAAGDGLALQFDTVGTAPHRVRLYLRAREAGLMRAQVVVNGAGVGLRSLILP</sequence>
<keyword evidence="1" id="KW-0812">Transmembrane</keyword>
<feature type="transmembrane region" description="Helical" evidence="1">
    <location>
        <begin position="34"/>
        <end position="52"/>
    </location>
</feature>